<organism evidence="2 3">
    <name type="scientific">Maritimibacter harenae</name>
    <dbReference type="NCBI Taxonomy" id="2606218"/>
    <lineage>
        <taxon>Bacteria</taxon>
        <taxon>Pseudomonadati</taxon>
        <taxon>Pseudomonadota</taxon>
        <taxon>Alphaproteobacteria</taxon>
        <taxon>Rhodobacterales</taxon>
        <taxon>Roseobacteraceae</taxon>
        <taxon>Maritimibacter</taxon>
    </lineage>
</organism>
<name>A0A845M6E5_9RHOB</name>
<evidence type="ECO:0000259" key="1">
    <source>
        <dbReference type="Pfam" id="PF21834"/>
    </source>
</evidence>
<proteinExistence type="predicted"/>
<dbReference type="InterPro" id="IPR054189">
    <property type="entry name" value="DUF6894"/>
</dbReference>
<evidence type="ECO:0000313" key="2">
    <source>
        <dbReference type="EMBL" id="MZR11974.1"/>
    </source>
</evidence>
<reference evidence="2 3" key="1">
    <citation type="submission" date="2019-12" db="EMBL/GenBank/DDBJ databases">
        <title>Maritimibacter sp. nov. sp. isolated from sea sand.</title>
        <authorList>
            <person name="Kim J."/>
            <person name="Jeong S.E."/>
            <person name="Jung H.S."/>
            <person name="Jeon C.O."/>
        </authorList>
    </citation>
    <scope>NUCLEOTIDE SEQUENCE [LARGE SCALE GENOMIC DNA]</scope>
    <source>
        <strain evidence="2 3">DP07</strain>
    </source>
</reference>
<evidence type="ECO:0000313" key="3">
    <source>
        <dbReference type="Proteomes" id="UP000467322"/>
    </source>
</evidence>
<sequence length="77" mass="8457">MRLFYFDIRDGASVSRDTTGTRLADLEAARHEALSVLAPIAGDALPDDTPCSVTVTVRDEDRQPVFHASLALVEDWI</sequence>
<dbReference type="AlphaFoldDB" id="A0A845M6E5"/>
<dbReference type="EMBL" id="WTUX01000006">
    <property type="protein sequence ID" value="MZR11974.1"/>
    <property type="molecule type" value="Genomic_DNA"/>
</dbReference>
<gene>
    <name evidence="2" type="ORF">GQE99_02950</name>
</gene>
<dbReference type="RefSeq" id="WP_161350090.1">
    <property type="nucleotide sequence ID" value="NZ_WTUX01000006.1"/>
</dbReference>
<comment type="caution">
    <text evidence="2">The sequence shown here is derived from an EMBL/GenBank/DDBJ whole genome shotgun (WGS) entry which is preliminary data.</text>
</comment>
<protein>
    <recommendedName>
        <fullName evidence="1">DUF6894 domain-containing protein</fullName>
    </recommendedName>
</protein>
<feature type="domain" description="DUF6894" evidence="1">
    <location>
        <begin position="3"/>
        <end position="70"/>
    </location>
</feature>
<dbReference type="Proteomes" id="UP000467322">
    <property type="component" value="Unassembled WGS sequence"/>
</dbReference>
<keyword evidence="3" id="KW-1185">Reference proteome</keyword>
<dbReference type="Pfam" id="PF21834">
    <property type="entry name" value="DUF6894"/>
    <property type="match status" value="1"/>
</dbReference>
<accession>A0A845M6E5</accession>